<feature type="compositionally biased region" description="Polar residues" evidence="9">
    <location>
        <begin position="30"/>
        <end position="56"/>
    </location>
</feature>
<evidence type="ECO:0000256" key="2">
    <source>
        <dbReference type="ARBA" id="ARBA00022527"/>
    </source>
</evidence>
<dbReference type="OrthoDB" id="4062651at2759"/>
<evidence type="ECO:0000256" key="7">
    <source>
        <dbReference type="ARBA" id="ARBA00047899"/>
    </source>
</evidence>
<evidence type="ECO:0000256" key="4">
    <source>
        <dbReference type="ARBA" id="ARBA00022741"/>
    </source>
</evidence>
<comment type="catalytic activity">
    <reaction evidence="8">
        <text>L-seryl-[protein] + ATP = O-phospho-L-seryl-[protein] + ADP + H(+)</text>
        <dbReference type="Rhea" id="RHEA:17989"/>
        <dbReference type="Rhea" id="RHEA-COMP:9863"/>
        <dbReference type="Rhea" id="RHEA-COMP:11604"/>
        <dbReference type="ChEBI" id="CHEBI:15378"/>
        <dbReference type="ChEBI" id="CHEBI:29999"/>
        <dbReference type="ChEBI" id="CHEBI:30616"/>
        <dbReference type="ChEBI" id="CHEBI:83421"/>
        <dbReference type="ChEBI" id="CHEBI:456216"/>
        <dbReference type="EC" id="2.7.11.1"/>
    </reaction>
</comment>
<dbReference type="PANTHER" id="PTHR44899:SF6">
    <property type="entry name" value="SERINE_THREONINE PROTEIN KINASE"/>
    <property type="match status" value="1"/>
</dbReference>
<dbReference type="GO" id="GO:0005737">
    <property type="term" value="C:cytoplasm"/>
    <property type="evidence" value="ECO:0007669"/>
    <property type="project" value="UniProtKB-ARBA"/>
</dbReference>
<feature type="domain" description="Protein kinase" evidence="11">
    <location>
        <begin position="139"/>
        <end position="464"/>
    </location>
</feature>
<dbReference type="SUPFAM" id="SSF56112">
    <property type="entry name" value="Protein kinase-like (PK-like)"/>
    <property type="match status" value="1"/>
</dbReference>
<dbReference type="InterPro" id="IPR051131">
    <property type="entry name" value="NEK_Ser/Thr_kinase_NIMA"/>
</dbReference>
<evidence type="ECO:0000256" key="3">
    <source>
        <dbReference type="ARBA" id="ARBA00022679"/>
    </source>
</evidence>
<dbReference type="PROSITE" id="PS50003">
    <property type="entry name" value="PH_DOMAIN"/>
    <property type="match status" value="1"/>
</dbReference>
<evidence type="ECO:0000256" key="6">
    <source>
        <dbReference type="ARBA" id="ARBA00022840"/>
    </source>
</evidence>
<dbReference type="Pfam" id="PF00169">
    <property type="entry name" value="PH"/>
    <property type="match status" value="1"/>
</dbReference>
<dbReference type="PROSITE" id="PS50011">
    <property type="entry name" value="PROTEIN_KINASE_DOM"/>
    <property type="match status" value="1"/>
</dbReference>
<sequence>MGGGLSKSQINVHNHGGTEVESTYIGAKANPSSNGGISTSATKPLSSVNAQWTGNTSARGRNGSGAAAARPKDEARGLSTDPQRAGTASDGTGCNGAHNSAISAGNDNGSPIPIRSAGGHVGYLCLSDIIGDKESNSKYIKMNSIGRGAYGEAYVVKRNPEYDPAARPMVEAQIQSNALANPTQSNGLYVAKIMDLRAMLSQDRQYAQTEIMCLAHTHHFAIIRYYEHYVLDSDDETVVIVTELADHGDLRRNLFNPSVVRPFLDAGSNVTTSGDAGVTNSQILMTEREAGTYFVQLLLALHHISARRMIHRDIKTANVLLTSRGFLKLGDFGFSQKYESTVSSETIAGTFLGTPYYLSPEMWKGKRYGKKADVWAAGVVLYEMLMCGRRPFEAASLPELRISVLEQEFVAPTGPPTRGTADADSQGEGQTKFSNDMRELLVAIFEKEPEKRPSAEELLHKPVMQHYLHVFEKYVQSLINYDTTALAANPAMDRQGLYFADPSDQAMVLQGIAEGKEAIQRVAKRTISEGTSARYEGVVYKDSHNGVWKERYLLLDGTTLTISLSSGKEAVGGGERSKRVLLSSIKSVSPCEVEDAHVRVVNAASPTEGFKPPYAFAIAMDSSNSIIFGVANAEELDRWMQALMRALQID</sequence>
<feature type="region of interest" description="Disordered" evidence="9">
    <location>
        <begin position="411"/>
        <end position="431"/>
    </location>
</feature>
<dbReference type="Pfam" id="PF00069">
    <property type="entry name" value="Pkinase"/>
    <property type="match status" value="1"/>
</dbReference>
<dbReference type="VEuPathDB" id="TriTrypDB:LtaPh_3219300"/>
<dbReference type="PROSITE" id="PS00108">
    <property type="entry name" value="PROTEIN_KINASE_ST"/>
    <property type="match status" value="1"/>
</dbReference>
<dbReference type="InterPro" id="IPR001849">
    <property type="entry name" value="PH_domain"/>
</dbReference>
<gene>
    <name evidence="12" type="ORF">LtaPh_3219300</name>
</gene>
<dbReference type="FunFam" id="1.10.510.10:FF:001511">
    <property type="entry name" value="Serine/threonine-protein kinase, putative"/>
    <property type="match status" value="1"/>
</dbReference>
<comment type="caution">
    <text evidence="12">The sequence shown here is derived from an EMBL/GenBank/DDBJ whole genome shotgun (WGS) entry which is preliminary data.</text>
</comment>
<dbReference type="InterPro" id="IPR008271">
    <property type="entry name" value="Ser/Thr_kinase_AS"/>
</dbReference>
<evidence type="ECO:0000256" key="5">
    <source>
        <dbReference type="ARBA" id="ARBA00022777"/>
    </source>
</evidence>
<keyword evidence="6" id="KW-0067">ATP-binding</keyword>
<dbReference type="PANTHER" id="PTHR44899">
    <property type="entry name" value="CAMK FAMILY PROTEIN KINASE"/>
    <property type="match status" value="1"/>
</dbReference>
<keyword evidence="2" id="KW-0723">Serine/threonine-protein kinase</keyword>
<dbReference type="Gene3D" id="2.30.29.30">
    <property type="entry name" value="Pleckstrin-homology domain (PH domain)/Phosphotyrosine-binding domain (PTB)"/>
    <property type="match status" value="1"/>
</dbReference>
<evidence type="ECO:0000256" key="8">
    <source>
        <dbReference type="ARBA" id="ARBA00048679"/>
    </source>
</evidence>
<comment type="catalytic activity">
    <reaction evidence="7">
        <text>L-threonyl-[protein] + ATP = O-phospho-L-threonyl-[protein] + ADP + H(+)</text>
        <dbReference type="Rhea" id="RHEA:46608"/>
        <dbReference type="Rhea" id="RHEA-COMP:11060"/>
        <dbReference type="Rhea" id="RHEA-COMP:11605"/>
        <dbReference type="ChEBI" id="CHEBI:15378"/>
        <dbReference type="ChEBI" id="CHEBI:30013"/>
        <dbReference type="ChEBI" id="CHEBI:30616"/>
        <dbReference type="ChEBI" id="CHEBI:61977"/>
        <dbReference type="ChEBI" id="CHEBI:456216"/>
        <dbReference type="EC" id="2.7.11.1"/>
    </reaction>
</comment>
<evidence type="ECO:0000313" key="13">
    <source>
        <dbReference type="Proteomes" id="UP000419144"/>
    </source>
</evidence>
<dbReference type="GO" id="GO:0004674">
    <property type="term" value="F:protein serine/threonine kinase activity"/>
    <property type="evidence" value="ECO:0007669"/>
    <property type="project" value="UniProtKB-KW"/>
</dbReference>
<reference evidence="12" key="1">
    <citation type="submission" date="2019-11" db="EMBL/GenBank/DDBJ databases">
        <title>Leishmania tarentolae CDS.</title>
        <authorList>
            <person name="Goto Y."/>
            <person name="Yamagishi J."/>
        </authorList>
    </citation>
    <scope>NUCLEOTIDE SEQUENCE [LARGE SCALE GENOMIC DNA]</scope>
    <source>
        <strain evidence="12">Parrot Tar II</strain>
    </source>
</reference>
<dbReference type="SUPFAM" id="SSF50729">
    <property type="entry name" value="PH domain-like"/>
    <property type="match status" value="1"/>
</dbReference>
<evidence type="ECO:0000256" key="9">
    <source>
        <dbReference type="SAM" id="MobiDB-lite"/>
    </source>
</evidence>
<feature type="compositionally biased region" description="Low complexity" evidence="9">
    <location>
        <begin position="57"/>
        <end position="69"/>
    </location>
</feature>
<dbReference type="EC" id="2.7.11.1" evidence="1"/>
<feature type="compositionally biased region" description="Polar residues" evidence="9">
    <location>
        <begin position="89"/>
        <end position="108"/>
    </location>
</feature>
<dbReference type="GO" id="GO:0005524">
    <property type="term" value="F:ATP binding"/>
    <property type="evidence" value="ECO:0007669"/>
    <property type="project" value="UniProtKB-KW"/>
</dbReference>
<name>A0A640KP64_LEITA</name>
<dbReference type="Proteomes" id="UP000419144">
    <property type="component" value="Unassembled WGS sequence"/>
</dbReference>
<dbReference type="PRINTS" id="PR00109">
    <property type="entry name" value="TYRKINASE"/>
</dbReference>
<dbReference type="InterPro" id="IPR000719">
    <property type="entry name" value="Prot_kinase_dom"/>
</dbReference>
<dbReference type="FunFam" id="2.30.29.30:FF:000698">
    <property type="entry name" value="Serine/threonine-protein kinase, putative"/>
    <property type="match status" value="1"/>
</dbReference>
<evidence type="ECO:0000313" key="12">
    <source>
        <dbReference type="EMBL" id="GET91520.1"/>
    </source>
</evidence>
<accession>A0A640KP64</accession>
<dbReference type="EMBL" id="BLBS01000048">
    <property type="protein sequence ID" value="GET91520.1"/>
    <property type="molecule type" value="Genomic_DNA"/>
</dbReference>
<dbReference type="SMART" id="SM00233">
    <property type="entry name" value="PH"/>
    <property type="match status" value="1"/>
</dbReference>
<keyword evidence="3" id="KW-0808">Transferase</keyword>
<dbReference type="FunFam" id="3.30.200.20:FF:001105">
    <property type="entry name" value="Serine/threonine-protein kinase, putative"/>
    <property type="match status" value="1"/>
</dbReference>
<evidence type="ECO:0000259" key="10">
    <source>
        <dbReference type="PROSITE" id="PS50003"/>
    </source>
</evidence>
<dbReference type="Gene3D" id="3.30.200.20">
    <property type="entry name" value="Phosphorylase Kinase, domain 1"/>
    <property type="match status" value="1"/>
</dbReference>
<keyword evidence="5 12" id="KW-0418">Kinase</keyword>
<dbReference type="SMART" id="SM00220">
    <property type="entry name" value="S_TKc"/>
    <property type="match status" value="1"/>
</dbReference>
<organism evidence="12 13">
    <name type="scientific">Leishmania tarentolae</name>
    <name type="common">Sauroleishmania tarentolae</name>
    <dbReference type="NCBI Taxonomy" id="5689"/>
    <lineage>
        <taxon>Eukaryota</taxon>
        <taxon>Discoba</taxon>
        <taxon>Euglenozoa</taxon>
        <taxon>Kinetoplastea</taxon>
        <taxon>Metakinetoplastina</taxon>
        <taxon>Trypanosomatida</taxon>
        <taxon>Trypanosomatidae</taxon>
        <taxon>Leishmaniinae</taxon>
        <taxon>Leishmania</taxon>
        <taxon>lizard Leishmania</taxon>
    </lineage>
</organism>
<proteinExistence type="predicted"/>
<dbReference type="Gene3D" id="1.10.510.10">
    <property type="entry name" value="Transferase(Phosphotransferase) domain 1"/>
    <property type="match status" value="1"/>
</dbReference>
<protein>
    <recommendedName>
        <fullName evidence="1">non-specific serine/threonine protein kinase</fullName>
        <ecNumber evidence="1">2.7.11.1</ecNumber>
    </recommendedName>
</protein>
<keyword evidence="13" id="KW-1185">Reference proteome</keyword>
<keyword evidence="4" id="KW-0547">Nucleotide-binding</keyword>
<feature type="domain" description="PH" evidence="10">
    <location>
        <begin position="532"/>
        <end position="648"/>
    </location>
</feature>
<evidence type="ECO:0000256" key="1">
    <source>
        <dbReference type="ARBA" id="ARBA00012513"/>
    </source>
</evidence>
<dbReference type="InterPro" id="IPR011993">
    <property type="entry name" value="PH-like_dom_sf"/>
</dbReference>
<dbReference type="AlphaFoldDB" id="A0A640KP64"/>
<feature type="compositionally biased region" description="Polar residues" evidence="9">
    <location>
        <begin position="1"/>
        <end position="12"/>
    </location>
</feature>
<dbReference type="InterPro" id="IPR001245">
    <property type="entry name" value="Ser-Thr/Tyr_kinase_cat_dom"/>
</dbReference>
<feature type="region of interest" description="Disordered" evidence="9">
    <location>
        <begin position="1"/>
        <end position="108"/>
    </location>
</feature>
<dbReference type="InterPro" id="IPR011009">
    <property type="entry name" value="Kinase-like_dom_sf"/>
</dbReference>
<evidence type="ECO:0000259" key="11">
    <source>
        <dbReference type="PROSITE" id="PS50011"/>
    </source>
</evidence>